<organism evidence="1">
    <name type="scientific">Ectopseudomonas oleovorans</name>
    <name type="common">Pseudomonas oleovorans</name>
    <dbReference type="NCBI Taxonomy" id="301"/>
    <lineage>
        <taxon>Bacteria</taxon>
        <taxon>Pseudomonadati</taxon>
        <taxon>Pseudomonadota</taxon>
        <taxon>Gammaproteobacteria</taxon>
        <taxon>Pseudomonadales</taxon>
        <taxon>Pseudomonadaceae</taxon>
        <taxon>Ectopseudomonas</taxon>
    </lineage>
</organism>
<dbReference type="RefSeq" id="WP_037046475.1">
    <property type="nucleotide sequence ID" value="NZ_CP068551.1"/>
</dbReference>
<dbReference type="AlphaFoldDB" id="A0A653B839"/>
<proteinExistence type="predicted"/>
<name>A0A653B839_ECTOL</name>
<protein>
    <submittedName>
        <fullName evidence="1">Uncharacterized protein</fullName>
    </submittedName>
</protein>
<dbReference type="OrthoDB" id="8900369at2"/>
<reference evidence="1" key="1">
    <citation type="submission" date="2018-11" db="EMBL/GenBank/DDBJ databases">
        <authorList>
            <consortium name="Genoscope - CEA"/>
            <person name="William W."/>
        </authorList>
    </citation>
    <scope>NUCLEOTIDE SEQUENCE [LARGE SCALE GENOMIC DNA]</scope>
    <source>
        <strain evidence="1">T9AD</strain>
    </source>
</reference>
<accession>A0A653B839</accession>
<gene>
    <name evidence="1" type="ORF">POT9AD_3406</name>
</gene>
<sequence>MHNPYSSLCLDCWHWQGLRIRCALLPDDPRLFDFHEAQGRQLVAQGRLDAWRMWWHLAQLLLDSAADPALPWHWRSQCLDRAWRPLYALQMLASDRRRLLRLDALRSRLAHLRLAPSLSYDESAEGPSHA</sequence>
<evidence type="ECO:0000313" key="1">
    <source>
        <dbReference type="EMBL" id="VDN64381.1"/>
    </source>
</evidence>
<dbReference type="EMBL" id="LR130779">
    <property type="protein sequence ID" value="VDN64381.1"/>
    <property type="molecule type" value="Genomic_DNA"/>
</dbReference>